<feature type="transmembrane region" description="Helical" evidence="6">
    <location>
        <begin position="38"/>
        <end position="58"/>
    </location>
</feature>
<feature type="transmembrane region" description="Helical" evidence="6">
    <location>
        <begin position="70"/>
        <end position="92"/>
    </location>
</feature>
<dbReference type="STRING" id="364199.SAMN04489858_10272"/>
<accession>A0A1I0A2S2</accession>
<evidence type="ECO:0000256" key="3">
    <source>
        <dbReference type="ARBA" id="ARBA00022692"/>
    </source>
</evidence>
<evidence type="ECO:0000313" key="8">
    <source>
        <dbReference type="Proteomes" id="UP000199180"/>
    </source>
</evidence>
<feature type="transmembrane region" description="Helical" evidence="6">
    <location>
        <begin position="12"/>
        <end position="32"/>
    </location>
</feature>
<dbReference type="InterPro" id="IPR002549">
    <property type="entry name" value="AI-2E-like"/>
</dbReference>
<gene>
    <name evidence="7" type="ORF">SAMN04489858_10272</name>
</gene>
<evidence type="ECO:0000256" key="1">
    <source>
        <dbReference type="ARBA" id="ARBA00004141"/>
    </source>
</evidence>
<proteinExistence type="inferred from homology"/>
<feature type="transmembrane region" description="Helical" evidence="6">
    <location>
        <begin position="249"/>
        <end position="267"/>
    </location>
</feature>
<feature type="transmembrane region" description="Helical" evidence="6">
    <location>
        <begin position="305"/>
        <end position="338"/>
    </location>
</feature>
<organism evidence="7 8">
    <name type="scientific">Paracoccus homiensis</name>
    <dbReference type="NCBI Taxonomy" id="364199"/>
    <lineage>
        <taxon>Bacteria</taxon>
        <taxon>Pseudomonadati</taxon>
        <taxon>Pseudomonadota</taxon>
        <taxon>Alphaproteobacteria</taxon>
        <taxon>Rhodobacterales</taxon>
        <taxon>Paracoccaceae</taxon>
        <taxon>Paracoccus</taxon>
    </lineage>
</organism>
<sequence length="355" mass="37805">MPTPRPHPDRRPVPLATILTIFAIALVLAAIWAWSRVLLLAFAAILLAIALRGGARVMHNRLGLPFRPGVLITAAGSAGLVALLFVYTGPAISKQFNQLLDSLPDAWKQVSDWMDNSSIGSFVEQQLGGEGGDQGQAAGGSLSSAFQYLRGTITTMFGTAANIVLLITMAIFLALDAGTYRDGFLRLVPIGYRDRARDIMDETGTALARWMGGQALDMLIVALLTGAGLWLLGVPLALVLGVIAGITNVIPVIGPFMSGVPAVLFAMTQGVDKAIYVTILFVVIQQIEGNILMPMIQKYAAHLPPVLTVIAIVAFGSIFGLSGIILATPLLLVAIILVQRIYVEDILGDRDRERG</sequence>
<evidence type="ECO:0000313" key="7">
    <source>
        <dbReference type="EMBL" id="SES87982.1"/>
    </source>
</evidence>
<keyword evidence="4 6" id="KW-1133">Transmembrane helix</keyword>
<comment type="similarity">
    <text evidence="2">Belongs to the autoinducer-2 exporter (AI-2E) (TC 2.A.86) family.</text>
</comment>
<keyword evidence="5 6" id="KW-0472">Membrane</keyword>
<dbReference type="RefSeq" id="WP_175479790.1">
    <property type="nucleotide sequence ID" value="NZ_FOHO01000002.1"/>
</dbReference>
<evidence type="ECO:0000256" key="6">
    <source>
        <dbReference type="SAM" id="Phobius"/>
    </source>
</evidence>
<evidence type="ECO:0000256" key="4">
    <source>
        <dbReference type="ARBA" id="ARBA00022989"/>
    </source>
</evidence>
<protein>
    <submittedName>
        <fullName evidence="7">Predicted PurR-regulated permease PerM</fullName>
    </submittedName>
</protein>
<dbReference type="Pfam" id="PF01594">
    <property type="entry name" value="AI-2E_transport"/>
    <property type="match status" value="1"/>
</dbReference>
<feature type="transmembrane region" description="Helical" evidence="6">
    <location>
        <begin position="219"/>
        <end position="243"/>
    </location>
</feature>
<evidence type="ECO:0000256" key="5">
    <source>
        <dbReference type="ARBA" id="ARBA00023136"/>
    </source>
</evidence>
<feature type="transmembrane region" description="Helical" evidence="6">
    <location>
        <begin position="274"/>
        <end position="293"/>
    </location>
</feature>
<dbReference type="Proteomes" id="UP000199180">
    <property type="component" value="Unassembled WGS sequence"/>
</dbReference>
<dbReference type="GO" id="GO:0016020">
    <property type="term" value="C:membrane"/>
    <property type="evidence" value="ECO:0007669"/>
    <property type="project" value="UniProtKB-SubCell"/>
</dbReference>
<feature type="transmembrane region" description="Helical" evidence="6">
    <location>
        <begin position="153"/>
        <end position="175"/>
    </location>
</feature>
<keyword evidence="3 6" id="KW-0812">Transmembrane</keyword>
<dbReference type="EMBL" id="FOHO01000002">
    <property type="protein sequence ID" value="SES87982.1"/>
    <property type="molecule type" value="Genomic_DNA"/>
</dbReference>
<dbReference type="AlphaFoldDB" id="A0A1I0A2S2"/>
<name>A0A1I0A2S2_9RHOB</name>
<reference evidence="7 8" key="1">
    <citation type="submission" date="2016-10" db="EMBL/GenBank/DDBJ databases">
        <authorList>
            <person name="de Groot N.N."/>
        </authorList>
    </citation>
    <scope>NUCLEOTIDE SEQUENCE [LARGE SCALE GENOMIC DNA]</scope>
    <source>
        <strain evidence="7 8">DSM 17862</strain>
    </source>
</reference>
<keyword evidence="8" id="KW-1185">Reference proteome</keyword>
<comment type="subcellular location">
    <subcellularLocation>
        <location evidence="1">Membrane</location>
        <topology evidence="1">Multi-pass membrane protein</topology>
    </subcellularLocation>
</comment>
<evidence type="ECO:0000256" key="2">
    <source>
        <dbReference type="ARBA" id="ARBA00009773"/>
    </source>
</evidence>
<dbReference type="PANTHER" id="PTHR21716:SF62">
    <property type="entry name" value="TRANSPORT PROTEIN YDBI-RELATED"/>
    <property type="match status" value="1"/>
</dbReference>
<dbReference type="GO" id="GO:0055085">
    <property type="term" value="P:transmembrane transport"/>
    <property type="evidence" value="ECO:0007669"/>
    <property type="project" value="TreeGrafter"/>
</dbReference>
<dbReference type="PANTHER" id="PTHR21716">
    <property type="entry name" value="TRANSMEMBRANE PROTEIN"/>
    <property type="match status" value="1"/>
</dbReference>